<feature type="non-terminal residue" evidence="2">
    <location>
        <position position="1"/>
    </location>
</feature>
<feature type="signal peptide" evidence="1">
    <location>
        <begin position="1"/>
        <end position="27"/>
    </location>
</feature>
<comment type="caution">
    <text evidence="2">The sequence shown here is derived from an EMBL/GenBank/DDBJ whole genome shotgun (WGS) entry which is preliminary data.</text>
</comment>
<gene>
    <name evidence="2" type="ORF">GOODEAATRI_009421</name>
</gene>
<keyword evidence="1" id="KW-0732">Signal</keyword>
<reference evidence="2 3" key="1">
    <citation type="submission" date="2021-06" db="EMBL/GenBank/DDBJ databases">
        <authorList>
            <person name="Palmer J.M."/>
        </authorList>
    </citation>
    <scope>NUCLEOTIDE SEQUENCE [LARGE SCALE GENOMIC DNA]</scope>
    <source>
        <strain evidence="2 3">GA_2019</strain>
        <tissue evidence="2">Muscle</tissue>
    </source>
</reference>
<evidence type="ECO:0000313" key="3">
    <source>
        <dbReference type="Proteomes" id="UP001476798"/>
    </source>
</evidence>
<keyword evidence="3" id="KW-1185">Reference proteome</keyword>
<organism evidence="2 3">
    <name type="scientific">Goodea atripinnis</name>
    <dbReference type="NCBI Taxonomy" id="208336"/>
    <lineage>
        <taxon>Eukaryota</taxon>
        <taxon>Metazoa</taxon>
        <taxon>Chordata</taxon>
        <taxon>Craniata</taxon>
        <taxon>Vertebrata</taxon>
        <taxon>Euteleostomi</taxon>
        <taxon>Actinopterygii</taxon>
        <taxon>Neopterygii</taxon>
        <taxon>Teleostei</taxon>
        <taxon>Neoteleostei</taxon>
        <taxon>Acanthomorphata</taxon>
        <taxon>Ovalentaria</taxon>
        <taxon>Atherinomorphae</taxon>
        <taxon>Cyprinodontiformes</taxon>
        <taxon>Goodeidae</taxon>
        <taxon>Goodea</taxon>
    </lineage>
</organism>
<evidence type="ECO:0000313" key="2">
    <source>
        <dbReference type="EMBL" id="MEQ2171310.1"/>
    </source>
</evidence>
<accession>A0ABV0NIT1</accession>
<sequence>GWWRLWRHCPVLSWHLTASLTPSPTTAAVYLEVSPGPILKSIPVSTQLFR</sequence>
<evidence type="ECO:0000256" key="1">
    <source>
        <dbReference type="SAM" id="SignalP"/>
    </source>
</evidence>
<name>A0ABV0NIT1_9TELE</name>
<protein>
    <submittedName>
        <fullName evidence="2">Uncharacterized protein</fullName>
    </submittedName>
</protein>
<feature type="chain" id="PRO_5045059424" evidence="1">
    <location>
        <begin position="28"/>
        <end position="50"/>
    </location>
</feature>
<dbReference type="Proteomes" id="UP001476798">
    <property type="component" value="Unassembled WGS sequence"/>
</dbReference>
<proteinExistence type="predicted"/>
<dbReference type="EMBL" id="JAHRIO010040506">
    <property type="protein sequence ID" value="MEQ2171310.1"/>
    <property type="molecule type" value="Genomic_DNA"/>
</dbReference>